<evidence type="ECO:0008006" key="3">
    <source>
        <dbReference type="Google" id="ProtNLM"/>
    </source>
</evidence>
<keyword evidence="2" id="KW-1185">Reference proteome</keyword>
<sequence length="35" mass="3888">MVGTIGHVDHGETTLTAALFFALLRDQTEKETTHF</sequence>
<organism evidence="1 2">
    <name type="scientific">Coptis chinensis</name>
    <dbReference type="NCBI Taxonomy" id="261450"/>
    <lineage>
        <taxon>Eukaryota</taxon>
        <taxon>Viridiplantae</taxon>
        <taxon>Streptophyta</taxon>
        <taxon>Embryophyta</taxon>
        <taxon>Tracheophyta</taxon>
        <taxon>Spermatophyta</taxon>
        <taxon>Magnoliopsida</taxon>
        <taxon>Ranunculales</taxon>
        <taxon>Ranunculaceae</taxon>
        <taxon>Coptidoideae</taxon>
        <taxon>Coptis</taxon>
    </lineage>
</organism>
<dbReference type="Proteomes" id="UP000631114">
    <property type="component" value="Unassembled WGS sequence"/>
</dbReference>
<evidence type="ECO:0000313" key="1">
    <source>
        <dbReference type="EMBL" id="KAF9606594.1"/>
    </source>
</evidence>
<reference evidence="1 2" key="1">
    <citation type="submission" date="2020-10" db="EMBL/GenBank/DDBJ databases">
        <title>The Coptis chinensis genome and diversification of protoberbering-type alkaloids.</title>
        <authorList>
            <person name="Wang B."/>
            <person name="Shu S."/>
            <person name="Song C."/>
            <person name="Liu Y."/>
        </authorList>
    </citation>
    <scope>NUCLEOTIDE SEQUENCE [LARGE SCALE GENOMIC DNA]</scope>
    <source>
        <strain evidence="1">HL-2020</strain>
        <tissue evidence="1">Leaf</tissue>
    </source>
</reference>
<protein>
    <recommendedName>
        <fullName evidence="3">Elongation factor Tu</fullName>
    </recommendedName>
</protein>
<dbReference type="Gene3D" id="3.40.50.300">
    <property type="entry name" value="P-loop containing nucleotide triphosphate hydrolases"/>
    <property type="match status" value="1"/>
</dbReference>
<gene>
    <name evidence="1" type="ORF">IFM89_026856</name>
</gene>
<evidence type="ECO:0000313" key="2">
    <source>
        <dbReference type="Proteomes" id="UP000631114"/>
    </source>
</evidence>
<name>A0A835LXA9_9MAGN</name>
<dbReference type="AlphaFoldDB" id="A0A835LXA9"/>
<dbReference type="EMBL" id="JADFTS010000005">
    <property type="protein sequence ID" value="KAF9606594.1"/>
    <property type="molecule type" value="Genomic_DNA"/>
</dbReference>
<comment type="caution">
    <text evidence="1">The sequence shown here is derived from an EMBL/GenBank/DDBJ whole genome shotgun (WGS) entry which is preliminary data.</text>
</comment>
<proteinExistence type="predicted"/>
<accession>A0A835LXA9</accession>
<dbReference type="InterPro" id="IPR027417">
    <property type="entry name" value="P-loop_NTPase"/>
</dbReference>